<dbReference type="Proteomes" id="UP000663870">
    <property type="component" value="Unassembled WGS sequence"/>
</dbReference>
<keyword evidence="1" id="KW-0472">Membrane</keyword>
<evidence type="ECO:0000313" key="2">
    <source>
        <dbReference type="EMBL" id="CAF1361231.1"/>
    </source>
</evidence>
<organism evidence="3 4">
    <name type="scientific">Rotaria sordida</name>
    <dbReference type="NCBI Taxonomy" id="392033"/>
    <lineage>
        <taxon>Eukaryota</taxon>
        <taxon>Metazoa</taxon>
        <taxon>Spiralia</taxon>
        <taxon>Gnathifera</taxon>
        <taxon>Rotifera</taxon>
        <taxon>Eurotatoria</taxon>
        <taxon>Bdelloidea</taxon>
        <taxon>Philodinida</taxon>
        <taxon>Philodinidae</taxon>
        <taxon>Rotaria</taxon>
    </lineage>
</organism>
<dbReference type="EMBL" id="CAJNOH010004152">
    <property type="protein sequence ID" value="CAF1361231.1"/>
    <property type="molecule type" value="Genomic_DNA"/>
</dbReference>
<dbReference type="Proteomes" id="UP000663854">
    <property type="component" value="Unassembled WGS sequence"/>
</dbReference>
<protein>
    <submittedName>
        <fullName evidence="3">Uncharacterized protein</fullName>
    </submittedName>
</protein>
<proteinExistence type="predicted"/>
<keyword evidence="1" id="KW-1133">Transmembrane helix</keyword>
<sequence length="688" mass="79564">MSSNNGSCCGLICLIRIAFVIMFLILIVMVLLTGVYYGVDLVVQGACRKVHDDQPFLINFAIDELIELNVMPDYSSEINRTVTDVISDCRNHIHFSKKIFENYWSTLNGDVKNMMNTLSENIYNQFIKSIGQINIPADINLIVQLVNQANRSDISVRAEEINKNLMTMNNLFQNISNSNSTLSPNFVQSTISEFENYVKEVLESTLDGCPLPLALIYKTDTLVCHTLGGSLNDKNVLLKICEKILPRIHHQLKELIVEQNSMEHILFTVDYPQLCSLSLVNFQEEILFQYLTDDSILHHILTEQIIDLNIDVSYQPESEEYETLSNIFVLILSMCPRLINLNFCQLFPDRKTPICIYKFPSTSCISSTLTKLKVNVVKFDDCLYLVRHLKYLSTLIIDVKEISLCLSDRNNKEKLPELKCFSLTSMEFASHYNDQIIPLLRRMINLKELTLFLAVLKRYSTYIDGIQLHDQILTYMPQLDKFTFSINTLVVNGRIKIDLPSNEDVQHSFIGKGYEQVGSYVHIRLEDNIGMSHVYSLPYQFQYFLHLNNSFQGHMFDTVRRLTMSDGRPFEYNLFILIPQCFPLLKELYVINYQPQKNKQHSSILIIFSHLILLNLVETHADYAEQLLFDKNTHLPCLLDLCIEYKSLAMITNNFTNNPIRRNCAKIKKLDVDTLLRPKNFHEYIPLL</sequence>
<feature type="transmembrane region" description="Helical" evidence="1">
    <location>
        <begin position="12"/>
        <end position="39"/>
    </location>
</feature>
<gene>
    <name evidence="3" type="ORF">JXQ802_LOCUS48928</name>
    <name evidence="2" type="ORF">PYM288_LOCUS32886</name>
</gene>
<accession>A0A816B6C9</accession>
<evidence type="ECO:0000313" key="4">
    <source>
        <dbReference type="Proteomes" id="UP000663870"/>
    </source>
</evidence>
<keyword evidence="1" id="KW-0812">Transmembrane</keyword>
<evidence type="ECO:0000256" key="1">
    <source>
        <dbReference type="SAM" id="Phobius"/>
    </source>
</evidence>
<comment type="caution">
    <text evidence="3">The sequence shown here is derived from an EMBL/GenBank/DDBJ whole genome shotgun (WGS) entry which is preliminary data.</text>
</comment>
<dbReference type="AlphaFoldDB" id="A0A816B6C9"/>
<reference evidence="3" key="1">
    <citation type="submission" date="2021-02" db="EMBL/GenBank/DDBJ databases">
        <authorList>
            <person name="Nowell W R."/>
        </authorList>
    </citation>
    <scope>NUCLEOTIDE SEQUENCE</scope>
</reference>
<dbReference type="EMBL" id="CAJNOL010005545">
    <property type="protein sequence ID" value="CAF1606797.1"/>
    <property type="molecule type" value="Genomic_DNA"/>
</dbReference>
<name>A0A816B6C9_9BILA</name>
<evidence type="ECO:0000313" key="3">
    <source>
        <dbReference type="EMBL" id="CAF1606797.1"/>
    </source>
</evidence>
<keyword evidence="4" id="KW-1185">Reference proteome</keyword>